<evidence type="ECO:0000313" key="4">
    <source>
        <dbReference type="Proteomes" id="UP000194000"/>
    </source>
</evidence>
<gene>
    <name evidence="3" type="ORF">AWC06_03445</name>
</gene>
<dbReference type="PANTHER" id="PTHR33824:SF7">
    <property type="entry name" value="POLYKETIDE CYCLASE_DEHYDRASE AND LIPID TRANSPORT SUPERFAMILY PROTEIN"/>
    <property type="match status" value="1"/>
</dbReference>
<dbReference type="Proteomes" id="UP000194000">
    <property type="component" value="Unassembled WGS sequence"/>
</dbReference>
<evidence type="ECO:0000256" key="2">
    <source>
        <dbReference type="SAM" id="Phobius"/>
    </source>
</evidence>
<proteinExistence type="predicted"/>
<comment type="caution">
    <text evidence="3">The sequence shown here is derived from an EMBL/GenBank/DDBJ whole genome shotgun (WGS) entry which is preliminary data.</text>
</comment>
<dbReference type="InterPro" id="IPR047137">
    <property type="entry name" value="ORF3"/>
</dbReference>
<name>A0A1X1UI57_9MYCO</name>
<dbReference type="PANTHER" id="PTHR33824">
    <property type="entry name" value="POLYKETIDE CYCLASE/DEHYDRASE AND LIPID TRANSPORT SUPERFAMILY PROTEIN"/>
    <property type="match status" value="1"/>
</dbReference>
<protein>
    <submittedName>
        <fullName evidence="3">Uncharacterized protein</fullName>
    </submittedName>
</protein>
<evidence type="ECO:0000313" key="3">
    <source>
        <dbReference type="EMBL" id="ORV56339.1"/>
    </source>
</evidence>
<dbReference type="AlphaFoldDB" id="A0A1X1UI57"/>
<keyword evidence="2" id="KW-1133">Transmembrane helix</keyword>
<keyword evidence="4" id="KW-1185">Reference proteome</keyword>
<reference evidence="3 4" key="1">
    <citation type="submission" date="2016-01" db="EMBL/GenBank/DDBJ databases">
        <title>The new phylogeny of the genus Mycobacterium.</title>
        <authorList>
            <person name="Tarcisio F."/>
            <person name="Conor M."/>
            <person name="Antonella G."/>
            <person name="Elisabetta G."/>
            <person name="Giulia F.S."/>
            <person name="Sara T."/>
            <person name="Anna F."/>
            <person name="Clotilde B."/>
            <person name="Roberto B."/>
            <person name="Veronica D.S."/>
            <person name="Fabio R."/>
            <person name="Monica P."/>
            <person name="Olivier J."/>
            <person name="Enrico T."/>
            <person name="Nicola S."/>
        </authorList>
    </citation>
    <scope>NUCLEOTIDE SEQUENCE [LARGE SCALE GENOMIC DNA]</scope>
    <source>
        <strain evidence="3 4">DSM 45731</strain>
    </source>
</reference>
<keyword evidence="2" id="KW-0812">Transmembrane</keyword>
<dbReference type="OrthoDB" id="3695445at2"/>
<evidence type="ECO:0000256" key="1">
    <source>
        <dbReference type="SAM" id="MobiDB-lite"/>
    </source>
</evidence>
<dbReference type="STRING" id="1260918.AWC06_03445"/>
<sequence>MNNASASTTTTLVKGLGGASLGLGLSEILAPAKVAALAGIDQTGRSRSVIRALGIRECGHAAALLFGPARLVWTRVAGDALDLSLLGAALAKRRRGGRRRGAASAVALAGIAAADLYAALRTTRNGDGRHANAQRHRTLRAAITVRRSPEEVYRYWRDLQNQPTSHLRSLTRDAQITDDEPNQRIAWQSLPGSAIANGGSVEFTPTPAGDGTEVRVTLSYHIPGGALGKAAATLFGESPEQQVNDDLRRFKQLLETGEILRSDGSPEGVASIRQMHQRTAQPKAAER</sequence>
<dbReference type="InterPro" id="IPR023393">
    <property type="entry name" value="START-like_dom_sf"/>
</dbReference>
<dbReference type="SUPFAM" id="SSF55961">
    <property type="entry name" value="Bet v1-like"/>
    <property type="match status" value="1"/>
</dbReference>
<dbReference type="EMBL" id="LQOW01000033">
    <property type="protein sequence ID" value="ORV56339.1"/>
    <property type="molecule type" value="Genomic_DNA"/>
</dbReference>
<organism evidence="3 4">
    <name type="scientific">Mycobacterium fragae</name>
    <dbReference type="NCBI Taxonomy" id="1260918"/>
    <lineage>
        <taxon>Bacteria</taxon>
        <taxon>Bacillati</taxon>
        <taxon>Actinomycetota</taxon>
        <taxon>Actinomycetes</taxon>
        <taxon>Mycobacteriales</taxon>
        <taxon>Mycobacteriaceae</taxon>
        <taxon>Mycobacterium</taxon>
    </lineage>
</organism>
<dbReference type="Gene3D" id="3.30.530.20">
    <property type="match status" value="1"/>
</dbReference>
<accession>A0A1X1UI57</accession>
<feature type="region of interest" description="Disordered" evidence="1">
    <location>
        <begin position="258"/>
        <end position="287"/>
    </location>
</feature>
<dbReference type="CDD" id="cd07817">
    <property type="entry name" value="SRPBCC_8"/>
    <property type="match status" value="1"/>
</dbReference>
<dbReference type="RefSeq" id="WP_085200128.1">
    <property type="nucleotide sequence ID" value="NZ_JACKVI010000009.1"/>
</dbReference>
<feature type="transmembrane region" description="Helical" evidence="2">
    <location>
        <begin position="102"/>
        <end position="120"/>
    </location>
</feature>
<keyword evidence="2" id="KW-0472">Membrane</keyword>